<dbReference type="PANTHER" id="PTHR30614">
    <property type="entry name" value="MEMBRANE COMPONENT OF AMINO ACID ABC TRANSPORTER"/>
    <property type="match status" value="1"/>
</dbReference>
<dbReference type="PROSITE" id="PS50928">
    <property type="entry name" value="ABC_TM1"/>
    <property type="match status" value="1"/>
</dbReference>
<protein>
    <submittedName>
        <fullName evidence="10">Amino acid ABC transporter permease</fullName>
    </submittedName>
</protein>
<feature type="transmembrane region" description="Helical" evidence="8">
    <location>
        <begin position="20"/>
        <end position="41"/>
    </location>
</feature>
<comment type="similarity">
    <text evidence="8">Belongs to the binding-protein-dependent transport system permease family.</text>
</comment>
<evidence type="ECO:0000259" key="9">
    <source>
        <dbReference type="PROSITE" id="PS50928"/>
    </source>
</evidence>
<evidence type="ECO:0000256" key="4">
    <source>
        <dbReference type="ARBA" id="ARBA00022692"/>
    </source>
</evidence>
<dbReference type="GO" id="GO:0043190">
    <property type="term" value="C:ATP-binding cassette (ABC) transporter complex"/>
    <property type="evidence" value="ECO:0007669"/>
    <property type="project" value="InterPro"/>
</dbReference>
<evidence type="ECO:0000313" key="10">
    <source>
        <dbReference type="EMBL" id="QMU96232.1"/>
    </source>
</evidence>
<evidence type="ECO:0000256" key="6">
    <source>
        <dbReference type="ARBA" id="ARBA00022989"/>
    </source>
</evidence>
<feature type="transmembrane region" description="Helical" evidence="8">
    <location>
        <begin position="187"/>
        <end position="209"/>
    </location>
</feature>
<dbReference type="GO" id="GO:0006865">
    <property type="term" value="P:amino acid transport"/>
    <property type="evidence" value="ECO:0007669"/>
    <property type="project" value="UniProtKB-KW"/>
</dbReference>
<accession>A0A7D7WCH1</accession>
<dbReference type="SUPFAM" id="SSF161098">
    <property type="entry name" value="MetI-like"/>
    <property type="match status" value="1"/>
</dbReference>
<dbReference type="Pfam" id="PF00528">
    <property type="entry name" value="BPD_transp_1"/>
    <property type="match status" value="1"/>
</dbReference>
<dbReference type="InterPro" id="IPR043429">
    <property type="entry name" value="ArtM/GltK/GlnP/TcyL/YhdX-like"/>
</dbReference>
<organism evidence="10 11">
    <name type="scientific">Microbacterium esteraromaticum</name>
    <dbReference type="NCBI Taxonomy" id="57043"/>
    <lineage>
        <taxon>Bacteria</taxon>
        <taxon>Bacillati</taxon>
        <taxon>Actinomycetota</taxon>
        <taxon>Actinomycetes</taxon>
        <taxon>Micrococcales</taxon>
        <taxon>Microbacteriaceae</taxon>
        <taxon>Microbacterium</taxon>
    </lineage>
</organism>
<dbReference type="CDD" id="cd06261">
    <property type="entry name" value="TM_PBP2"/>
    <property type="match status" value="1"/>
</dbReference>
<keyword evidence="4 8" id="KW-0812">Transmembrane</keyword>
<dbReference type="RefSeq" id="WP_182254377.1">
    <property type="nucleotide sequence ID" value="NZ_CP043732.1"/>
</dbReference>
<evidence type="ECO:0000256" key="8">
    <source>
        <dbReference type="RuleBase" id="RU363032"/>
    </source>
</evidence>
<gene>
    <name evidence="10" type="ORF">FVO59_02675</name>
</gene>
<keyword evidence="5" id="KW-0029">Amino-acid transport</keyword>
<name>A0A7D7WCH1_9MICO</name>
<dbReference type="Proteomes" id="UP000515708">
    <property type="component" value="Chromosome"/>
</dbReference>
<dbReference type="AlphaFoldDB" id="A0A7D7WCH1"/>
<evidence type="ECO:0000313" key="11">
    <source>
        <dbReference type="Proteomes" id="UP000515708"/>
    </source>
</evidence>
<sequence length="217" mass="23420">MEFIQNVIGVFPDLIKAIPVVAQLAVGAMVLALTLGLLVALARISQSWILRGISTVFVEVMRGTPLLVQLVYIYFVLPVIGIQLDPIMAGIIGLGLNYAAYLSEVYRTSILAVDSGQTEAALSLGYTPTKALWRIVIPQSFKIALGPIGNYFIAMVKDTALTSVIAVSEILKTANTLNAQTFQTVEIYTAAALLYLALSLPLSRLVIVLERKARARA</sequence>
<dbReference type="InterPro" id="IPR000515">
    <property type="entry name" value="MetI-like"/>
</dbReference>
<proteinExistence type="inferred from homology"/>
<dbReference type="Gene3D" id="1.10.3720.10">
    <property type="entry name" value="MetI-like"/>
    <property type="match status" value="1"/>
</dbReference>
<keyword evidence="2 8" id="KW-0813">Transport</keyword>
<evidence type="ECO:0000256" key="3">
    <source>
        <dbReference type="ARBA" id="ARBA00022475"/>
    </source>
</evidence>
<dbReference type="PANTHER" id="PTHR30614:SF0">
    <property type="entry name" value="L-CYSTINE TRANSPORT SYSTEM PERMEASE PROTEIN TCYL"/>
    <property type="match status" value="1"/>
</dbReference>
<dbReference type="EMBL" id="CP043732">
    <property type="protein sequence ID" value="QMU96232.1"/>
    <property type="molecule type" value="Genomic_DNA"/>
</dbReference>
<comment type="subcellular location">
    <subcellularLocation>
        <location evidence="1 8">Cell membrane</location>
        <topology evidence="1 8">Multi-pass membrane protein</topology>
    </subcellularLocation>
</comment>
<keyword evidence="7 8" id="KW-0472">Membrane</keyword>
<dbReference type="NCBIfam" id="TIGR01726">
    <property type="entry name" value="HEQRo_perm_3TM"/>
    <property type="match status" value="1"/>
</dbReference>
<dbReference type="InterPro" id="IPR035906">
    <property type="entry name" value="MetI-like_sf"/>
</dbReference>
<reference evidence="10 11" key="1">
    <citation type="journal article" date="2020" name="Front. Microbiol.">
        <title>Design of Bacterial Strain-Specific qPCR Assays Using NGS Data and Publicly Available Resources and Its Application to Track Biocontrol Strains.</title>
        <authorList>
            <person name="Hernandez I."/>
            <person name="Sant C."/>
            <person name="Martinez R."/>
            <person name="Fernandez C."/>
        </authorList>
    </citation>
    <scope>NUCLEOTIDE SEQUENCE [LARGE SCALE GENOMIC DNA]</scope>
    <source>
        <strain evidence="10 11">B24</strain>
    </source>
</reference>
<evidence type="ECO:0000256" key="1">
    <source>
        <dbReference type="ARBA" id="ARBA00004651"/>
    </source>
</evidence>
<evidence type="ECO:0000256" key="5">
    <source>
        <dbReference type="ARBA" id="ARBA00022970"/>
    </source>
</evidence>
<evidence type="ECO:0000256" key="7">
    <source>
        <dbReference type="ARBA" id="ARBA00023136"/>
    </source>
</evidence>
<keyword evidence="6 8" id="KW-1133">Transmembrane helix</keyword>
<dbReference type="InterPro" id="IPR010065">
    <property type="entry name" value="AA_ABC_transptr_permease_3TM"/>
</dbReference>
<feature type="domain" description="ABC transmembrane type-1" evidence="9">
    <location>
        <begin position="18"/>
        <end position="206"/>
    </location>
</feature>
<evidence type="ECO:0000256" key="2">
    <source>
        <dbReference type="ARBA" id="ARBA00022448"/>
    </source>
</evidence>
<dbReference type="GO" id="GO:0022857">
    <property type="term" value="F:transmembrane transporter activity"/>
    <property type="evidence" value="ECO:0007669"/>
    <property type="project" value="InterPro"/>
</dbReference>
<keyword evidence="3" id="KW-1003">Cell membrane</keyword>
<feature type="transmembrane region" description="Helical" evidence="8">
    <location>
        <begin position="71"/>
        <end position="96"/>
    </location>
</feature>